<dbReference type="Proteomes" id="UP000186817">
    <property type="component" value="Unassembled WGS sequence"/>
</dbReference>
<evidence type="ECO:0000256" key="1">
    <source>
        <dbReference type="SAM" id="MobiDB-lite"/>
    </source>
</evidence>
<evidence type="ECO:0000313" key="3">
    <source>
        <dbReference type="Proteomes" id="UP000186817"/>
    </source>
</evidence>
<protein>
    <submittedName>
        <fullName evidence="2">Uncharacterized protein</fullName>
    </submittedName>
</protein>
<feature type="compositionally biased region" description="Acidic residues" evidence="1">
    <location>
        <begin position="215"/>
        <end position="225"/>
    </location>
</feature>
<keyword evidence="3" id="KW-1185">Reference proteome</keyword>
<dbReference type="OrthoDB" id="469488at2759"/>
<sequence length="370" mass="41449">MLAAGDVISITPADKRRPPVEVLEDMLRGPRNWQPCPVFLGPVETAFRVLADTQAVNVAVDFDSLHTSQDFKKLTASIFGQDIADTTICPTVPRLRNLVHCGQQCQAVLATTTRISRIPIPPGRVLPLQHIIFLDLRPILQEVTWVLAQEGQVNLPQLCEQFLVDAPEGYCVSFKDGLVRPLDTQEIVTVPHGGVLVVEFVLEYIEDSSEHFDDSDAPDNQDTEAQESSSSSSESASSNGQQCREPGMHQQFFYPRIIPVWLQPSEKWATFLALPAWDPVQEDEEFQLHSGICITILPRGWFVTWAIEGWVNVYRLSCTVLACIRDGFILRPADYRGCFCLLGQSFNQLEVDLPVVKVIPVTSSMRLWTF</sequence>
<proteinExistence type="predicted"/>
<accession>A0A1Q9ED88</accession>
<gene>
    <name evidence="2" type="ORF">AK812_SmicGene11427</name>
</gene>
<name>A0A1Q9ED88_SYMMI</name>
<organism evidence="2 3">
    <name type="scientific">Symbiodinium microadriaticum</name>
    <name type="common">Dinoflagellate</name>
    <name type="synonym">Zooxanthella microadriatica</name>
    <dbReference type="NCBI Taxonomy" id="2951"/>
    <lineage>
        <taxon>Eukaryota</taxon>
        <taxon>Sar</taxon>
        <taxon>Alveolata</taxon>
        <taxon>Dinophyceae</taxon>
        <taxon>Suessiales</taxon>
        <taxon>Symbiodiniaceae</taxon>
        <taxon>Symbiodinium</taxon>
    </lineage>
</organism>
<comment type="caution">
    <text evidence="2">The sequence shown here is derived from an EMBL/GenBank/DDBJ whole genome shotgun (WGS) entry which is preliminary data.</text>
</comment>
<dbReference type="AlphaFoldDB" id="A0A1Q9ED88"/>
<evidence type="ECO:0000313" key="2">
    <source>
        <dbReference type="EMBL" id="OLQ05406.1"/>
    </source>
</evidence>
<dbReference type="EMBL" id="LSRX01000186">
    <property type="protein sequence ID" value="OLQ05406.1"/>
    <property type="molecule type" value="Genomic_DNA"/>
</dbReference>
<reference evidence="2 3" key="1">
    <citation type="submission" date="2016-02" db="EMBL/GenBank/DDBJ databases">
        <title>Genome analysis of coral dinoflagellate symbionts highlights evolutionary adaptations to a symbiotic lifestyle.</title>
        <authorList>
            <person name="Aranda M."/>
            <person name="Li Y."/>
            <person name="Liew Y.J."/>
            <person name="Baumgarten S."/>
            <person name="Simakov O."/>
            <person name="Wilson M."/>
            <person name="Piel J."/>
            <person name="Ashoor H."/>
            <person name="Bougouffa S."/>
            <person name="Bajic V.B."/>
            <person name="Ryu T."/>
            <person name="Ravasi T."/>
            <person name="Bayer T."/>
            <person name="Micklem G."/>
            <person name="Kim H."/>
            <person name="Bhak J."/>
            <person name="Lajeunesse T.C."/>
            <person name="Voolstra C.R."/>
        </authorList>
    </citation>
    <scope>NUCLEOTIDE SEQUENCE [LARGE SCALE GENOMIC DNA]</scope>
    <source>
        <strain evidence="2 3">CCMP2467</strain>
    </source>
</reference>
<feature type="region of interest" description="Disordered" evidence="1">
    <location>
        <begin position="210"/>
        <end position="244"/>
    </location>
</feature>
<feature type="compositionally biased region" description="Low complexity" evidence="1">
    <location>
        <begin position="226"/>
        <end position="238"/>
    </location>
</feature>